<dbReference type="EMBL" id="AB812043">
    <property type="protein sequence ID" value="BAQ01416.1"/>
    <property type="molecule type" value="Genomic_DNA"/>
</dbReference>
<evidence type="ECO:0000256" key="1">
    <source>
        <dbReference type="ARBA" id="ARBA00004651"/>
    </source>
</evidence>
<evidence type="ECO:0000313" key="8">
    <source>
        <dbReference type="EMBL" id="AIG62624.1"/>
    </source>
</evidence>
<proteinExistence type="predicted"/>
<gene>
    <name evidence="9" type="primary">wzx</name>
</gene>
<dbReference type="InterPro" id="IPR002797">
    <property type="entry name" value="Polysacc_synth"/>
</dbReference>
<dbReference type="AlphaFoldDB" id="A0A0A8J588"/>
<feature type="transmembrane region" description="Helical" evidence="7">
    <location>
        <begin position="171"/>
        <end position="193"/>
    </location>
</feature>
<accession>A0A0A8J588</accession>
<keyword evidence="3 7" id="KW-0812">Transmembrane</keyword>
<feature type="transmembrane region" description="Helical" evidence="7">
    <location>
        <begin position="145"/>
        <end position="165"/>
    </location>
</feature>
<evidence type="ECO:0000256" key="4">
    <source>
        <dbReference type="ARBA" id="ARBA00022989"/>
    </source>
</evidence>
<sequence length="415" mass="46667">MKINTTLNKNILYLAVVQGSSYILPLITFPYLVRVLGPELFGVLGFCQASMQYLVLLTDYGFNWTATQQVAKNKNDIVKLTRIFWSVFFAKVFLASISFILLAACCFLIERYKELWFVLFSFSPLVLGNVIYPVWFFQGMEKMKWITICTITARCLVIPLTFIFVKNGQDVWVAALIQGMVNLLAGLLGLCLIKKKRWVNTIIVDYIDIKQCLKDGWHVFISTSAISLYTTSTTVILGFVAGPLAVGYFNVANTIRNAAQGLLTPFTQSIYPRINAVFDSDYLQAIKIIKKSLRYVGGLAFLGSVFLYLLAPFIIKIGVGGGYEESISVLRIMAFLPFIIVLSNIFGVQTMLTHNYKRQFSQILLVSGVANLIIIYPLVIMYSANGAAISLLVTELFVTAQMYLFLRAKKIYLIK</sequence>
<comment type="subcellular location">
    <subcellularLocation>
        <location evidence="1">Cell membrane</location>
        <topology evidence="1">Multi-pass membrane protein</topology>
    </subcellularLocation>
</comment>
<feature type="transmembrane region" description="Helical" evidence="7">
    <location>
        <begin position="386"/>
        <end position="406"/>
    </location>
</feature>
<evidence type="ECO:0000256" key="7">
    <source>
        <dbReference type="SAM" id="Phobius"/>
    </source>
</evidence>
<reference evidence="9" key="1">
    <citation type="journal article" date="2014" name="DNA Res.">
        <title>A complete view of the genetic diversity of the Escherichia coli O-antigen biosynthesis gene cluster.</title>
        <authorList>
            <person name="Iguchi A."/>
            <person name="Iyoda S."/>
            <person name="Kikuchi T."/>
            <person name="Ogura Y."/>
            <person name="Katsura K."/>
            <person name="Ohnishi M."/>
            <person name="Hayashi T."/>
            <person name="Thomson N.R."/>
        </authorList>
    </citation>
    <scope>NUCLEOTIDE SEQUENCE</scope>
    <source>
        <strain evidence="9">H319</strain>
    </source>
</reference>
<dbReference type="GO" id="GO:0005886">
    <property type="term" value="C:plasma membrane"/>
    <property type="evidence" value="ECO:0007669"/>
    <property type="project" value="UniProtKB-SubCell"/>
</dbReference>
<feature type="transmembrane region" description="Helical" evidence="7">
    <location>
        <begin position="360"/>
        <end position="380"/>
    </location>
</feature>
<evidence type="ECO:0000256" key="3">
    <source>
        <dbReference type="ARBA" id="ARBA00022692"/>
    </source>
</evidence>
<evidence type="ECO:0000313" key="9">
    <source>
        <dbReference type="EMBL" id="BAQ01416.1"/>
    </source>
</evidence>
<feature type="transmembrane region" description="Helical" evidence="7">
    <location>
        <begin position="83"/>
        <end position="109"/>
    </location>
</feature>
<feature type="transmembrane region" description="Helical" evidence="7">
    <location>
        <begin position="295"/>
        <end position="315"/>
    </location>
</feature>
<evidence type="ECO:0000256" key="2">
    <source>
        <dbReference type="ARBA" id="ARBA00022475"/>
    </source>
</evidence>
<keyword evidence="5 7" id="KW-0472">Membrane</keyword>
<dbReference type="InterPro" id="IPR050833">
    <property type="entry name" value="Poly_Biosynth_Transport"/>
</dbReference>
<reference evidence="8" key="2">
    <citation type="journal article" date="2016" name="PLoS ONE">
        <title>Comparison of O-Antigen Gene Clusters of All O-Serogroups of Escherichia coli and Proposal for Adopting a New Nomenclature for O-Typing.</title>
        <authorList>
            <person name="DebRoy C."/>
            <person name="Fratamico P.M."/>
            <person name="Yan X."/>
            <person name="Baranzoni G."/>
            <person name="Liu Y."/>
            <person name="Needleman D.S."/>
            <person name="Tebbs R."/>
            <person name="O'Connell C.D."/>
            <person name="Allred A."/>
            <person name="Swimley M."/>
            <person name="Mwangi M."/>
            <person name="Kapur V."/>
            <person name="Raygoza Garay J.A."/>
            <person name="Roberts E.L."/>
            <person name="Katani R."/>
        </authorList>
    </citation>
    <scope>NUCLEOTIDE SEQUENCE</scope>
    <source>
        <strain evidence="8">H 319</strain>
    </source>
</reference>
<dbReference type="PANTHER" id="PTHR30250">
    <property type="entry name" value="PST FAMILY PREDICTED COLANIC ACID TRANSPORTER"/>
    <property type="match status" value="1"/>
</dbReference>
<name>A0A0A8J588_ECOLX</name>
<feature type="transmembrane region" description="Helical" evidence="7">
    <location>
        <begin position="12"/>
        <end position="34"/>
    </location>
</feature>
<feature type="transmembrane region" description="Helical" evidence="7">
    <location>
        <begin position="40"/>
        <end position="62"/>
    </location>
</feature>
<protein>
    <recommendedName>
        <fullName evidence="6">Putative O-antigen transporter</fullName>
    </recommendedName>
</protein>
<dbReference type="PANTHER" id="PTHR30250:SF11">
    <property type="entry name" value="O-ANTIGEN TRANSPORTER-RELATED"/>
    <property type="match status" value="1"/>
</dbReference>
<feature type="transmembrane region" description="Helical" evidence="7">
    <location>
        <begin position="327"/>
        <end position="348"/>
    </location>
</feature>
<keyword evidence="2" id="KW-1003">Cell membrane</keyword>
<evidence type="ECO:0000256" key="5">
    <source>
        <dbReference type="ARBA" id="ARBA00023136"/>
    </source>
</evidence>
<dbReference type="RefSeq" id="WP_050009647.1">
    <property type="nucleotide sequence ID" value="NZ_BGJA01000076.1"/>
</dbReference>
<feature type="transmembrane region" description="Helical" evidence="7">
    <location>
        <begin position="115"/>
        <end position="138"/>
    </location>
</feature>
<keyword evidence="4 7" id="KW-1133">Transmembrane helix</keyword>
<dbReference type="Pfam" id="PF01943">
    <property type="entry name" value="Polysacc_synt"/>
    <property type="match status" value="1"/>
</dbReference>
<dbReference type="EMBL" id="KJ778788">
    <property type="protein sequence ID" value="AIG62624.1"/>
    <property type="molecule type" value="Genomic_DNA"/>
</dbReference>
<evidence type="ECO:0000256" key="6">
    <source>
        <dbReference type="ARBA" id="ARBA00049738"/>
    </source>
</evidence>
<organism evidence="9">
    <name type="scientific">Escherichia coli</name>
    <dbReference type="NCBI Taxonomy" id="562"/>
    <lineage>
        <taxon>Bacteria</taxon>
        <taxon>Pseudomonadati</taxon>
        <taxon>Pseudomonadota</taxon>
        <taxon>Gammaproteobacteria</taxon>
        <taxon>Enterobacterales</taxon>
        <taxon>Enterobacteriaceae</taxon>
        <taxon>Escherichia</taxon>
    </lineage>
</organism>
<dbReference type="CDD" id="cd13128">
    <property type="entry name" value="MATE_Wzx_like"/>
    <property type="match status" value="1"/>
</dbReference>